<dbReference type="RefSeq" id="WP_011611859.1">
    <property type="nucleotide sequence ID" value="NC_008312.1"/>
</dbReference>
<keyword evidence="4 7" id="KW-0560">Oxidoreductase</keyword>
<evidence type="ECO:0000313" key="12">
    <source>
        <dbReference type="EMBL" id="ABG51491.1"/>
    </source>
</evidence>
<dbReference type="EMBL" id="CP000393">
    <property type="protein sequence ID" value="ABG51491.1"/>
    <property type="molecule type" value="Genomic_DNA"/>
</dbReference>
<dbReference type="AlphaFoldDB" id="Q112T3"/>
<comment type="pathway">
    <text evidence="1">Nucleotide-sugar biosynthesis; UDP-alpha-D-glucuronate biosynthesis; UDP-alpha-D-glucuronate from UDP-alpha-D-glucose: step 1/1.</text>
</comment>
<dbReference type="GO" id="GO:0003979">
    <property type="term" value="F:UDP-glucose 6-dehydrogenase activity"/>
    <property type="evidence" value="ECO:0007669"/>
    <property type="project" value="UniProtKB-EC"/>
</dbReference>
<evidence type="ECO:0000256" key="10">
    <source>
        <dbReference type="PIRSR" id="PIRSR500134-3"/>
    </source>
</evidence>
<dbReference type="InterPro" id="IPR017476">
    <property type="entry name" value="UDP-Glc/GDP-Man"/>
</dbReference>
<feature type="binding site" evidence="9">
    <location>
        <position position="339"/>
    </location>
    <ligand>
        <name>substrate</name>
    </ligand>
</feature>
<dbReference type="GO" id="GO:0051287">
    <property type="term" value="F:NAD binding"/>
    <property type="evidence" value="ECO:0007669"/>
    <property type="project" value="InterPro"/>
</dbReference>
<dbReference type="Pfam" id="PF00984">
    <property type="entry name" value="UDPG_MGDP_dh"/>
    <property type="match status" value="1"/>
</dbReference>
<dbReference type="SUPFAM" id="SSF51735">
    <property type="entry name" value="NAD(P)-binding Rossmann-fold domains"/>
    <property type="match status" value="1"/>
</dbReference>
<evidence type="ECO:0000256" key="6">
    <source>
        <dbReference type="ARBA" id="ARBA00047473"/>
    </source>
</evidence>
<dbReference type="InterPro" id="IPR036291">
    <property type="entry name" value="NAD(P)-bd_dom_sf"/>
</dbReference>
<dbReference type="UniPathway" id="UPA00038">
    <property type="reaction ID" value="UER00491"/>
</dbReference>
<comment type="catalytic activity">
    <reaction evidence="6 7">
        <text>UDP-alpha-D-glucose + 2 NAD(+) + H2O = UDP-alpha-D-glucuronate + 2 NADH + 3 H(+)</text>
        <dbReference type="Rhea" id="RHEA:23596"/>
        <dbReference type="ChEBI" id="CHEBI:15377"/>
        <dbReference type="ChEBI" id="CHEBI:15378"/>
        <dbReference type="ChEBI" id="CHEBI:57540"/>
        <dbReference type="ChEBI" id="CHEBI:57945"/>
        <dbReference type="ChEBI" id="CHEBI:58052"/>
        <dbReference type="ChEBI" id="CHEBI:58885"/>
        <dbReference type="EC" id="1.1.1.22"/>
    </reaction>
</comment>
<sequence length="451" mass="48767">MKVSMIGTGYVGLVSGVCFAEKGHSVICVDIDQDKVDSINQGIPPIYEKGLQELLQKNIGDGLQAVTDLGQAVQETEISMIAVGTPFDGKEIDLGYIKQVSQQIGEALRNKNSYHLVVIKSTVVPGTTENVVLPILEETSGKKAGVDFGLGMNPEFLREGEAIEDFMFLDRIILGGIDAKSISLLELLYQVFEGIEKLTTNCTTAEMIKYTANSLLATMISFSNEIGNLCSAVGGVDVVEVMQGVHLDKRFSPITASGDRITPAFLSYLQAGCGFGGSCFPKDIKALTAYGSKLGNQMEILEAAIRVNVAQPQKVLDLLKKHFPSTEGVKVSVLGLAFKPGTDDIRESPAIPIIESLLSQGAIVKTYDPFAQKEAQKYFCENELLFCDDLTDALDAVEAVIIVTCWSEFEALPRLLAGKDNPPVVVDGRRMLGKQSVSIYEGIGWSSKSKY</sequence>
<feature type="binding site" evidence="10">
    <location>
        <position position="159"/>
    </location>
    <ligand>
        <name>NAD(+)</name>
        <dbReference type="ChEBI" id="CHEBI:57540"/>
    </ligand>
</feature>
<feature type="binding site" evidence="10">
    <location>
        <position position="122"/>
    </location>
    <ligand>
        <name>NAD(+)</name>
        <dbReference type="ChEBI" id="CHEBI:57540"/>
    </ligand>
</feature>
<dbReference type="KEGG" id="ter:Tery_2263"/>
<gene>
    <name evidence="12" type="ordered locus">Tery_2263</name>
</gene>
<evidence type="ECO:0000256" key="3">
    <source>
        <dbReference type="ARBA" id="ARBA00012954"/>
    </source>
</evidence>
<dbReference type="STRING" id="203124.Tery_2263"/>
<evidence type="ECO:0000256" key="2">
    <source>
        <dbReference type="ARBA" id="ARBA00006601"/>
    </source>
</evidence>
<dbReference type="InterPro" id="IPR014026">
    <property type="entry name" value="UDP-Glc/GDP-Man_DH_dimer"/>
</dbReference>
<protein>
    <recommendedName>
        <fullName evidence="3 7">UDP-glucose 6-dehydrogenase</fullName>
        <ecNumber evidence="3 7">1.1.1.22</ecNumber>
    </recommendedName>
</protein>
<keyword evidence="5 7" id="KW-0520">NAD</keyword>
<dbReference type="InterPro" id="IPR014027">
    <property type="entry name" value="UDP-Glc/GDP-Man_DH_C"/>
</dbReference>
<dbReference type="Gene3D" id="3.40.50.720">
    <property type="entry name" value="NAD(P)-binding Rossmann-like Domain"/>
    <property type="match status" value="2"/>
</dbReference>
<comment type="similarity">
    <text evidence="2 7">Belongs to the UDP-glucose/GDP-mannose dehydrogenase family.</text>
</comment>
<dbReference type="NCBIfam" id="TIGR03026">
    <property type="entry name" value="NDP-sugDHase"/>
    <property type="match status" value="1"/>
</dbReference>
<feature type="binding site" evidence="10">
    <location>
        <position position="282"/>
    </location>
    <ligand>
        <name>NAD(+)</name>
        <dbReference type="ChEBI" id="CHEBI:57540"/>
    </ligand>
</feature>
<dbReference type="Gene3D" id="1.20.5.100">
    <property type="entry name" value="Cytochrome c1, transmembrane anchor, C-terminal"/>
    <property type="match status" value="1"/>
</dbReference>
<dbReference type="PANTHER" id="PTHR43750">
    <property type="entry name" value="UDP-GLUCOSE 6-DEHYDROGENASE TUAD"/>
    <property type="match status" value="1"/>
</dbReference>
<evidence type="ECO:0000259" key="11">
    <source>
        <dbReference type="SMART" id="SM00984"/>
    </source>
</evidence>
<dbReference type="InterPro" id="IPR008927">
    <property type="entry name" value="6-PGluconate_DH-like_C_sf"/>
</dbReference>
<dbReference type="InterPro" id="IPR036220">
    <property type="entry name" value="UDP-Glc/GDP-Man_DH_C_sf"/>
</dbReference>
<dbReference type="PANTHER" id="PTHR43750:SF3">
    <property type="entry name" value="UDP-GLUCOSE 6-DEHYDROGENASE TUAD"/>
    <property type="match status" value="1"/>
</dbReference>
<feature type="binding site" evidence="10">
    <location>
        <position position="346"/>
    </location>
    <ligand>
        <name>NAD(+)</name>
        <dbReference type="ChEBI" id="CHEBI:57540"/>
    </ligand>
</feature>
<evidence type="ECO:0000256" key="9">
    <source>
        <dbReference type="PIRSR" id="PIRSR500134-2"/>
    </source>
</evidence>
<feature type="binding site" evidence="10">
    <location>
        <position position="85"/>
    </location>
    <ligand>
        <name>NAD(+)</name>
        <dbReference type="ChEBI" id="CHEBI:57540"/>
    </ligand>
</feature>
<feature type="active site" description="Nucleophile" evidence="8">
    <location>
        <position position="279"/>
    </location>
</feature>
<dbReference type="SUPFAM" id="SSF52413">
    <property type="entry name" value="UDP-glucose/GDP-mannose dehydrogenase C-terminal domain"/>
    <property type="match status" value="1"/>
</dbReference>
<dbReference type="InterPro" id="IPR001732">
    <property type="entry name" value="UDP-Glc/GDP-Man_DH_N"/>
</dbReference>
<dbReference type="SMART" id="SM00984">
    <property type="entry name" value="UDPG_MGDP_dh_C"/>
    <property type="match status" value="1"/>
</dbReference>
<evidence type="ECO:0000256" key="8">
    <source>
        <dbReference type="PIRSR" id="PIRSR500134-1"/>
    </source>
</evidence>
<evidence type="ECO:0000256" key="5">
    <source>
        <dbReference type="ARBA" id="ARBA00023027"/>
    </source>
</evidence>
<feature type="domain" description="UDP-glucose/GDP-mannose dehydrogenase C-terminal" evidence="11">
    <location>
        <begin position="332"/>
        <end position="434"/>
    </location>
</feature>
<dbReference type="eggNOG" id="COG1004">
    <property type="taxonomic scope" value="Bacteria"/>
</dbReference>
<dbReference type="Pfam" id="PF03721">
    <property type="entry name" value="UDPG_MGDP_dh_N"/>
    <property type="match status" value="1"/>
</dbReference>
<feature type="binding site" evidence="9">
    <location>
        <begin position="156"/>
        <end position="159"/>
    </location>
    <ligand>
        <name>substrate</name>
    </ligand>
</feature>
<dbReference type="PIRSF" id="PIRSF500134">
    <property type="entry name" value="UDPglc_DH_bac"/>
    <property type="match status" value="1"/>
</dbReference>
<dbReference type="SUPFAM" id="SSF48179">
    <property type="entry name" value="6-phosphogluconate dehydrogenase C-terminal domain-like"/>
    <property type="match status" value="1"/>
</dbReference>
<dbReference type="InterPro" id="IPR028357">
    <property type="entry name" value="UDPglc_DH_bac"/>
</dbReference>
<dbReference type="GO" id="GO:0000271">
    <property type="term" value="P:polysaccharide biosynthetic process"/>
    <property type="evidence" value="ECO:0007669"/>
    <property type="project" value="InterPro"/>
</dbReference>
<dbReference type="Pfam" id="PF03720">
    <property type="entry name" value="UDPG_MGDP_dh_C"/>
    <property type="match status" value="1"/>
</dbReference>
<evidence type="ECO:0000256" key="7">
    <source>
        <dbReference type="PIRNR" id="PIRNR000124"/>
    </source>
</evidence>
<proteinExistence type="inferred from homology"/>
<dbReference type="OrthoDB" id="9803238at2"/>
<feature type="binding site" evidence="9">
    <location>
        <position position="209"/>
    </location>
    <ligand>
        <name>substrate</name>
    </ligand>
</feature>
<reference evidence="12" key="1">
    <citation type="submission" date="2006-06" db="EMBL/GenBank/DDBJ databases">
        <title>Complete sequence of Trichodesmium erythraeum IMS101.</title>
        <authorList>
            <consortium name="US DOE Joint Genome Institute"/>
            <person name="Copeland A."/>
            <person name="Lucas S."/>
            <person name="Lapidus A."/>
            <person name="Barry K."/>
            <person name="Detter J.C."/>
            <person name="Glavina del Rio T."/>
            <person name="Hammon N."/>
            <person name="Israni S."/>
            <person name="Dalin E."/>
            <person name="Tice H."/>
            <person name="Pitluck S."/>
            <person name="Kiss H."/>
            <person name="Munk A.C."/>
            <person name="Brettin T."/>
            <person name="Bruce D."/>
            <person name="Han C."/>
            <person name="Tapia R."/>
            <person name="Gilna P."/>
            <person name="Schmutz J."/>
            <person name="Larimer F."/>
            <person name="Land M."/>
            <person name="Hauser L."/>
            <person name="Kyrpides N."/>
            <person name="Kim E."/>
            <person name="Richardson P."/>
        </authorList>
    </citation>
    <scope>NUCLEOTIDE SEQUENCE [LARGE SCALE GENOMIC DNA]</scope>
    <source>
        <strain evidence="12">IMS101</strain>
    </source>
</reference>
<name>Q112T3_TRIEI</name>
<organism evidence="12">
    <name type="scientific">Trichodesmium erythraeum (strain IMS101)</name>
    <dbReference type="NCBI Taxonomy" id="203124"/>
    <lineage>
        <taxon>Bacteria</taxon>
        <taxon>Bacillati</taxon>
        <taxon>Cyanobacteriota</taxon>
        <taxon>Cyanophyceae</taxon>
        <taxon>Oscillatoriophycideae</taxon>
        <taxon>Oscillatoriales</taxon>
        <taxon>Microcoleaceae</taxon>
        <taxon>Trichodesmium</taxon>
    </lineage>
</organism>
<feature type="binding site" evidence="10">
    <location>
        <position position="35"/>
    </location>
    <ligand>
        <name>NAD(+)</name>
        <dbReference type="ChEBI" id="CHEBI:57540"/>
    </ligand>
</feature>
<feature type="binding site" evidence="10">
    <location>
        <position position="30"/>
    </location>
    <ligand>
        <name>NAD(+)</name>
        <dbReference type="ChEBI" id="CHEBI:57540"/>
    </ligand>
</feature>
<accession>Q112T3</accession>
<dbReference type="GO" id="GO:0006065">
    <property type="term" value="P:UDP-glucuronate biosynthetic process"/>
    <property type="evidence" value="ECO:0007669"/>
    <property type="project" value="UniProtKB-UniPathway"/>
</dbReference>
<evidence type="ECO:0000256" key="1">
    <source>
        <dbReference type="ARBA" id="ARBA00004701"/>
    </source>
</evidence>
<evidence type="ECO:0000256" key="4">
    <source>
        <dbReference type="ARBA" id="ARBA00023002"/>
    </source>
</evidence>
<feature type="binding site" evidence="9">
    <location>
        <begin position="268"/>
        <end position="272"/>
    </location>
    <ligand>
        <name>substrate</name>
    </ligand>
</feature>
<feature type="binding site" evidence="9">
    <location>
        <position position="276"/>
    </location>
    <ligand>
        <name>substrate</name>
    </ligand>
</feature>
<dbReference type="PIRSF" id="PIRSF000124">
    <property type="entry name" value="UDPglc_GDPman_dh"/>
    <property type="match status" value="1"/>
</dbReference>
<dbReference type="EC" id="1.1.1.22" evidence="3 7"/>
<dbReference type="HOGENOM" id="CLU_023810_1_1_3"/>